<dbReference type="EMBL" id="KL988416">
    <property type="protein sequence ID" value="KFK22519.1"/>
    <property type="molecule type" value="Genomic_DNA"/>
</dbReference>
<keyword evidence="1" id="KW-0812">Transmembrane</keyword>
<evidence type="ECO:0000256" key="1">
    <source>
        <dbReference type="SAM" id="Phobius"/>
    </source>
</evidence>
<proteinExistence type="predicted"/>
<dbReference type="AlphaFoldDB" id="A0A087FY17"/>
<keyword evidence="1" id="KW-1133">Transmembrane helix</keyword>
<evidence type="ECO:0000313" key="3">
    <source>
        <dbReference type="Proteomes" id="UP000029120"/>
    </source>
</evidence>
<gene>
    <name evidence="2" type="ORF">AALP_AAs54867U000100</name>
</gene>
<evidence type="ECO:0000313" key="2">
    <source>
        <dbReference type="EMBL" id="KFK22519.1"/>
    </source>
</evidence>
<reference evidence="3" key="1">
    <citation type="journal article" date="2015" name="Nat. Plants">
        <title>Genome expansion of Arabis alpina linked with retrotransposition and reduced symmetric DNA methylation.</title>
        <authorList>
            <person name="Willing E.M."/>
            <person name="Rawat V."/>
            <person name="Mandakova T."/>
            <person name="Maumus F."/>
            <person name="James G.V."/>
            <person name="Nordstroem K.J."/>
            <person name="Becker C."/>
            <person name="Warthmann N."/>
            <person name="Chica C."/>
            <person name="Szarzynska B."/>
            <person name="Zytnicki M."/>
            <person name="Albani M.C."/>
            <person name="Kiefer C."/>
            <person name="Bergonzi S."/>
            <person name="Castaings L."/>
            <person name="Mateos J.L."/>
            <person name="Berns M.C."/>
            <person name="Bujdoso N."/>
            <person name="Piofczyk T."/>
            <person name="de Lorenzo L."/>
            <person name="Barrero-Sicilia C."/>
            <person name="Mateos I."/>
            <person name="Piednoel M."/>
            <person name="Hagmann J."/>
            <person name="Chen-Min-Tao R."/>
            <person name="Iglesias-Fernandez R."/>
            <person name="Schuster S.C."/>
            <person name="Alonso-Blanco C."/>
            <person name="Roudier F."/>
            <person name="Carbonero P."/>
            <person name="Paz-Ares J."/>
            <person name="Davis S.J."/>
            <person name="Pecinka A."/>
            <person name="Quesneville H."/>
            <person name="Colot V."/>
            <person name="Lysak M.A."/>
            <person name="Weigel D."/>
            <person name="Coupland G."/>
            <person name="Schneeberger K."/>
        </authorList>
    </citation>
    <scope>NUCLEOTIDE SEQUENCE [LARGE SCALE GENOMIC DNA]</scope>
    <source>
        <strain evidence="3">cv. Pajares</strain>
    </source>
</reference>
<dbReference type="Proteomes" id="UP000029120">
    <property type="component" value="Unassembled WGS sequence"/>
</dbReference>
<feature type="transmembrane region" description="Helical" evidence="1">
    <location>
        <begin position="88"/>
        <end position="105"/>
    </location>
</feature>
<sequence>MSVRISKSFFVNSCVIMTAAVPELLPMKDTLIRRHECMWKRWLRFILKMTSGAVYSIVMHSFLITVYTLLIFQIFYTRGFDLHRFVDKFGLFFMYLMLGLGEIALRASIMDRSIETRRGVTTFGHASHMVGCILLSEYMLVPLHPIEAFAFFFLRGPFLLWCIYILFSFCIPEFLEDESLIQPWV</sequence>
<keyword evidence="1" id="KW-0472">Membrane</keyword>
<accession>A0A087FY17</accession>
<dbReference type="Gramene" id="KFK22519">
    <property type="protein sequence ID" value="KFK22519"/>
    <property type="gene ID" value="AALP_AAs54867U000100"/>
</dbReference>
<organism evidence="2 3">
    <name type="scientific">Arabis alpina</name>
    <name type="common">Alpine rock-cress</name>
    <dbReference type="NCBI Taxonomy" id="50452"/>
    <lineage>
        <taxon>Eukaryota</taxon>
        <taxon>Viridiplantae</taxon>
        <taxon>Streptophyta</taxon>
        <taxon>Embryophyta</taxon>
        <taxon>Tracheophyta</taxon>
        <taxon>Spermatophyta</taxon>
        <taxon>Magnoliopsida</taxon>
        <taxon>eudicotyledons</taxon>
        <taxon>Gunneridae</taxon>
        <taxon>Pentapetalae</taxon>
        <taxon>rosids</taxon>
        <taxon>malvids</taxon>
        <taxon>Brassicales</taxon>
        <taxon>Brassicaceae</taxon>
        <taxon>Arabideae</taxon>
        <taxon>Arabis</taxon>
    </lineage>
</organism>
<keyword evidence="3" id="KW-1185">Reference proteome</keyword>
<feature type="transmembrane region" description="Helical" evidence="1">
    <location>
        <begin position="158"/>
        <end position="175"/>
    </location>
</feature>
<dbReference type="OrthoDB" id="1076267at2759"/>
<name>A0A087FY17_ARAAL</name>
<protein>
    <submittedName>
        <fullName evidence="2">Uncharacterized protein</fullName>
    </submittedName>
</protein>
<feature type="transmembrane region" description="Helical" evidence="1">
    <location>
        <begin position="45"/>
        <end position="76"/>
    </location>
</feature>